<feature type="region of interest" description="Disordered" evidence="1">
    <location>
        <begin position="149"/>
        <end position="194"/>
    </location>
</feature>
<dbReference type="Proteomes" id="UP001066276">
    <property type="component" value="Chromosome 7"/>
</dbReference>
<evidence type="ECO:0000313" key="2">
    <source>
        <dbReference type="EMBL" id="KAJ1124635.1"/>
    </source>
</evidence>
<proteinExistence type="predicted"/>
<name>A0AAV7P920_PLEWA</name>
<organism evidence="2 3">
    <name type="scientific">Pleurodeles waltl</name>
    <name type="common">Iberian ribbed newt</name>
    <dbReference type="NCBI Taxonomy" id="8319"/>
    <lineage>
        <taxon>Eukaryota</taxon>
        <taxon>Metazoa</taxon>
        <taxon>Chordata</taxon>
        <taxon>Craniata</taxon>
        <taxon>Vertebrata</taxon>
        <taxon>Euteleostomi</taxon>
        <taxon>Amphibia</taxon>
        <taxon>Batrachia</taxon>
        <taxon>Caudata</taxon>
        <taxon>Salamandroidea</taxon>
        <taxon>Salamandridae</taxon>
        <taxon>Pleurodelinae</taxon>
        <taxon>Pleurodeles</taxon>
    </lineage>
</organism>
<protein>
    <submittedName>
        <fullName evidence="2">Uncharacterized protein</fullName>
    </submittedName>
</protein>
<keyword evidence="3" id="KW-1185">Reference proteome</keyword>
<evidence type="ECO:0000313" key="3">
    <source>
        <dbReference type="Proteomes" id="UP001066276"/>
    </source>
</evidence>
<evidence type="ECO:0000256" key="1">
    <source>
        <dbReference type="SAM" id="MobiDB-lite"/>
    </source>
</evidence>
<gene>
    <name evidence="2" type="ORF">NDU88_003084</name>
</gene>
<reference evidence="2" key="1">
    <citation type="journal article" date="2022" name="bioRxiv">
        <title>Sequencing and chromosome-scale assembly of the giantPleurodeles waltlgenome.</title>
        <authorList>
            <person name="Brown T."/>
            <person name="Elewa A."/>
            <person name="Iarovenko S."/>
            <person name="Subramanian E."/>
            <person name="Araus A.J."/>
            <person name="Petzold A."/>
            <person name="Susuki M."/>
            <person name="Suzuki K.-i.T."/>
            <person name="Hayashi T."/>
            <person name="Toyoda A."/>
            <person name="Oliveira C."/>
            <person name="Osipova E."/>
            <person name="Leigh N.D."/>
            <person name="Simon A."/>
            <person name="Yun M.H."/>
        </authorList>
    </citation>
    <scope>NUCLEOTIDE SEQUENCE</scope>
    <source>
        <strain evidence="2">20211129_DDA</strain>
        <tissue evidence="2">Liver</tissue>
    </source>
</reference>
<dbReference type="EMBL" id="JANPWB010000011">
    <property type="protein sequence ID" value="KAJ1124635.1"/>
    <property type="molecule type" value="Genomic_DNA"/>
</dbReference>
<sequence length="194" mass="20808">MCTVRVAAVSTLVRVKTRHSAFNFRFTWTLGLSLPLPGLDSAARVGWGARPPVPRSCSTSSEHPRALKAACPAPHQVHCSPPGSGNVRVKARVCAFSFRFSWAQSFFTGPRLHRVRGFFLISSPRGELHLQLSDRAGPPTALRVPTVHLSGAGATSPHGWGTRRSVAPCQGAHSNFGPQSQGGAPGRRLPLHLQ</sequence>
<comment type="caution">
    <text evidence="2">The sequence shown here is derived from an EMBL/GenBank/DDBJ whole genome shotgun (WGS) entry which is preliminary data.</text>
</comment>
<dbReference type="AlphaFoldDB" id="A0AAV7P920"/>
<accession>A0AAV7P920</accession>
<feature type="compositionally biased region" description="Polar residues" evidence="1">
    <location>
        <begin position="172"/>
        <end position="182"/>
    </location>
</feature>